<dbReference type="CDD" id="cd02042">
    <property type="entry name" value="ParAB_family"/>
    <property type="match status" value="1"/>
</dbReference>
<dbReference type="AlphaFoldDB" id="A0A242AHU9"/>
<proteinExistence type="predicted"/>
<organism evidence="2 3">
    <name type="scientific">Enterococcus faecium</name>
    <name type="common">Streptococcus faecium</name>
    <dbReference type="NCBI Taxonomy" id="1352"/>
    <lineage>
        <taxon>Bacteria</taxon>
        <taxon>Bacillati</taxon>
        <taxon>Bacillota</taxon>
        <taxon>Bacilli</taxon>
        <taxon>Lactobacillales</taxon>
        <taxon>Enterococcaceae</taxon>
        <taxon>Enterococcus</taxon>
    </lineage>
</organism>
<feature type="domain" description="AAA" evidence="1">
    <location>
        <begin position="5"/>
        <end position="192"/>
    </location>
</feature>
<dbReference type="Pfam" id="PF13614">
    <property type="entry name" value="AAA_31"/>
    <property type="match status" value="1"/>
</dbReference>
<dbReference type="Proteomes" id="UP000194885">
    <property type="component" value="Unassembled WGS sequence"/>
</dbReference>
<accession>A0A242AHU9</accession>
<dbReference type="InterPro" id="IPR025669">
    <property type="entry name" value="AAA_dom"/>
</dbReference>
<comment type="caution">
    <text evidence="2">The sequence shown here is derived from an EMBL/GenBank/DDBJ whole genome shotgun (WGS) entry which is preliminary data.</text>
</comment>
<dbReference type="InterPro" id="IPR027417">
    <property type="entry name" value="P-loop_NTPase"/>
</dbReference>
<evidence type="ECO:0000313" key="3">
    <source>
        <dbReference type="Proteomes" id="UP000194885"/>
    </source>
</evidence>
<protein>
    <recommendedName>
        <fullName evidence="1">AAA domain-containing protein</fullName>
    </recommendedName>
</protein>
<dbReference type="Gene3D" id="3.40.50.300">
    <property type="entry name" value="P-loop containing nucleotide triphosphate hydrolases"/>
    <property type="match status" value="1"/>
</dbReference>
<dbReference type="PANTHER" id="PTHR13696">
    <property type="entry name" value="P-LOOP CONTAINING NUCLEOSIDE TRIPHOSPHATE HYDROLASE"/>
    <property type="match status" value="1"/>
</dbReference>
<gene>
    <name evidence="2" type="ORF">A5810_003244</name>
</gene>
<evidence type="ECO:0000313" key="2">
    <source>
        <dbReference type="EMBL" id="OTN80522.1"/>
    </source>
</evidence>
<dbReference type="InterPro" id="IPR050678">
    <property type="entry name" value="DNA_Partitioning_ATPase"/>
</dbReference>
<dbReference type="RefSeq" id="WP_086324093.1">
    <property type="nucleotide sequence ID" value="NZ_NGKW01000056.1"/>
</dbReference>
<evidence type="ECO:0000259" key="1">
    <source>
        <dbReference type="Pfam" id="PF13614"/>
    </source>
</evidence>
<dbReference type="PANTHER" id="PTHR13696:SF52">
    <property type="entry name" value="PARA FAMILY PROTEIN CT_582"/>
    <property type="match status" value="1"/>
</dbReference>
<reference evidence="2 3" key="1">
    <citation type="submission" date="2017-05" db="EMBL/GenBank/DDBJ databases">
        <title>The Genome Sequence of Enterococcus faecium 7H8_DIV0219.</title>
        <authorList>
            <consortium name="The Broad Institute Genomics Platform"/>
            <consortium name="The Broad Institute Genomic Center for Infectious Diseases"/>
            <person name="Earl A."/>
            <person name="Manson A."/>
            <person name="Schwartman J."/>
            <person name="Gilmore M."/>
            <person name="Abouelleil A."/>
            <person name="Cao P."/>
            <person name="Chapman S."/>
            <person name="Cusick C."/>
            <person name="Shea T."/>
            <person name="Young S."/>
            <person name="Neafsey D."/>
            <person name="Nusbaum C."/>
            <person name="Birren B."/>
        </authorList>
    </citation>
    <scope>NUCLEOTIDE SEQUENCE [LARGE SCALE GENOMIC DNA]</scope>
    <source>
        <strain evidence="2 3">7H8_DIV0219</strain>
    </source>
</reference>
<name>A0A242AHU9_ENTFC</name>
<dbReference type="SUPFAM" id="SSF52540">
    <property type="entry name" value="P-loop containing nucleoside triphosphate hydrolases"/>
    <property type="match status" value="1"/>
</dbReference>
<dbReference type="EMBL" id="NGKW01000056">
    <property type="protein sequence ID" value="OTN80522.1"/>
    <property type="molecule type" value="Genomic_DNA"/>
</dbReference>
<sequence>MTANSIVVGNFKGGTGKSTSTQMLGFVNAFYKKRKTLLIDLDPQANASEVMSFTADNLGNHFYQENGFPKTIWNVLYDGSLDGAVLHLIENLDLIAGNIAMSDYSDFMSSKFPSNKLAQFEYFANILAPLKEEYDEIFIDVPPSLGTIVQSAMYFAEYVAIMLQTQPKSIRGAADYIDYMEFFTERYNTQLGIAGIIPFMLDTKTSTESYMYDEAKKLYGDNLINTIVFRSARLIRYDETGITLETKKNGELKKVDAKPQNTFISILDELNEHISWFEEE</sequence>